<reference evidence="7 8" key="1">
    <citation type="submission" date="2018-05" db="EMBL/GenBank/DDBJ databases">
        <title>Genomic Encyclopedia of Type Strains, Phase IV (KMG-V): Genome sequencing to study the core and pangenomes of soil and plant-associated prokaryotes.</title>
        <authorList>
            <person name="Whitman W."/>
        </authorList>
    </citation>
    <scope>NUCLEOTIDE SEQUENCE [LARGE SCALE GENOMIC DNA]</scope>
    <source>
        <strain evidence="7 8">SCZa-39</strain>
    </source>
</reference>
<dbReference type="GO" id="GO:0003677">
    <property type="term" value="F:DNA binding"/>
    <property type="evidence" value="ECO:0007669"/>
    <property type="project" value="UniProtKB-KW"/>
</dbReference>
<comment type="caution">
    <text evidence="7">The sequence shown here is derived from an EMBL/GenBank/DDBJ whole genome shotgun (WGS) entry which is preliminary data.</text>
</comment>
<feature type="region of interest" description="Disordered" evidence="5">
    <location>
        <begin position="54"/>
        <end position="87"/>
    </location>
</feature>
<proteinExistence type="inferred from homology"/>
<name>A0ABX5KE37_9BURK</name>
<comment type="similarity">
    <text evidence="2">Belongs to the histone-like protein H-NS family.</text>
</comment>
<dbReference type="InterPro" id="IPR027444">
    <property type="entry name" value="H-NS_C_dom"/>
</dbReference>
<dbReference type="Gene3D" id="4.10.430.30">
    <property type="match status" value="1"/>
</dbReference>
<evidence type="ECO:0000313" key="7">
    <source>
        <dbReference type="EMBL" id="PVX72818.1"/>
    </source>
</evidence>
<protein>
    <submittedName>
        <fullName evidence="7">DNA-binding protein H-NS</fullName>
    </submittedName>
</protein>
<keyword evidence="4 7" id="KW-0238">DNA-binding</keyword>
<organism evidence="7 8">
    <name type="scientific">Paraburkholderia unamae</name>
    <dbReference type="NCBI Taxonomy" id="219649"/>
    <lineage>
        <taxon>Bacteria</taxon>
        <taxon>Pseudomonadati</taxon>
        <taxon>Pseudomonadota</taxon>
        <taxon>Betaproteobacteria</taxon>
        <taxon>Burkholderiales</taxon>
        <taxon>Burkholderiaceae</taxon>
        <taxon>Paraburkholderia</taxon>
    </lineage>
</organism>
<feature type="domain" description="DNA-binding protein H-NS-like C-terminal" evidence="6">
    <location>
        <begin position="61"/>
        <end position="101"/>
    </location>
</feature>
<evidence type="ECO:0000256" key="5">
    <source>
        <dbReference type="SAM" id="MobiDB-lite"/>
    </source>
</evidence>
<keyword evidence="8" id="KW-1185">Reference proteome</keyword>
<keyword evidence="3" id="KW-0963">Cytoplasm</keyword>
<evidence type="ECO:0000256" key="3">
    <source>
        <dbReference type="ARBA" id="ARBA00022490"/>
    </source>
</evidence>
<dbReference type="EMBL" id="QEOB01000023">
    <property type="protein sequence ID" value="PVX72818.1"/>
    <property type="molecule type" value="Genomic_DNA"/>
</dbReference>
<evidence type="ECO:0000256" key="4">
    <source>
        <dbReference type="ARBA" id="ARBA00023125"/>
    </source>
</evidence>
<dbReference type="SMART" id="SM00528">
    <property type="entry name" value="HNS"/>
    <property type="match status" value="1"/>
</dbReference>
<gene>
    <name evidence="7" type="ORF">C7402_12357</name>
</gene>
<dbReference type="PANTHER" id="PTHR38097">
    <property type="match status" value="1"/>
</dbReference>
<accession>A0ABX5KE37</accession>
<dbReference type="Pfam" id="PF00816">
    <property type="entry name" value="Histone_HNS"/>
    <property type="match status" value="1"/>
</dbReference>
<evidence type="ECO:0000259" key="6">
    <source>
        <dbReference type="SMART" id="SM00528"/>
    </source>
</evidence>
<dbReference type="Proteomes" id="UP000245712">
    <property type="component" value="Unassembled WGS sequence"/>
</dbReference>
<comment type="subcellular location">
    <subcellularLocation>
        <location evidence="1">Cytoplasm</location>
        <location evidence="1">Nucleoid</location>
    </subcellularLocation>
</comment>
<dbReference type="SUPFAM" id="SSF81273">
    <property type="entry name" value="H-NS histone-like proteins"/>
    <property type="match status" value="1"/>
</dbReference>
<sequence>MGGHSVATYKELKAQLAELESQAAAIRQQEYDAVLADIRAKVAEFGYTEREIFGSRRGRPRHSPDALPAKYRDPATGATWSGRGRAPNWIKDAKNRDKFLILE</sequence>
<evidence type="ECO:0000256" key="2">
    <source>
        <dbReference type="ARBA" id="ARBA00010610"/>
    </source>
</evidence>
<evidence type="ECO:0000256" key="1">
    <source>
        <dbReference type="ARBA" id="ARBA00004453"/>
    </source>
</evidence>
<dbReference type="PANTHER" id="PTHR38097:SF2">
    <property type="entry name" value="DNA-BINDING PROTEIN STPA"/>
    <property type="match status" value="1"/>
</dbReference>
<evidence type="ECO:0000313" key="8">
    <source>
        <dbReference type="Proteomes" id="UP000245712"/>
    </source>
</evidence>